<evidence type="ECO:0000259" key="8">
    <source>
        <dbReference type="Pfam" id="PF02347"/>
    </source>
</evidence>
<keyword evidence="3 6" id="KW-0663">Pyridoxal phosphate</keyword>
<dbReference type="PANTHER" id="PTHR11773:SF1">
    <property type="entry name" value="GLYCINE DEHYDROGENASE (DECARBOXYLATING), MITOCHONDRIAL"/>
    <property type="match status" value="1"/>
</dbReference>
<dbReference type="InParanoid" id="A0A1Y2DZU7"/>
<evidence type="ECO:0000256" key="4">
    <source>
        <dbReference type="ARBA" id="ARBA00023002"/>
    </source>
</evidence>
<dbReference type="GO" id="GO:0019464">
    <property type="term" value="P:glycine decarboxylation via glycine cleavage system"/>
    <property type="evidence" value="ECO:0007669"/>
    <property type="project" value="TreeGrafter"/>
</dbReference>
<dbReference type="InterPro" id="IPR015424">
    <property type="entry name" value="PyrdxlP-dep_Trfase"/>
</dbReference>
<feature type="domain" description="Glycine cleavage system P-protein N-terminal" evidence="8">
    <location>
        <begin position="566"/>
        <end position="838"/>
    </location>
</feature>
<evidence type="ECO:0000256" key="2">
    <source>
        <dbReference type="ARBA" id="ARBA00010756"/>
    </source>
</evidence>
<name>A0A1Y2DZU7_9BASI</name>
<dbReference type="FunCoup" id="A0A1Y2DZU7">
    <property type="interactions" value="254"/>
</dbReference>
<dbReference type="GO" id="GO:0016594">
    <property type="term" value="F:glycine binding"/>
    <property type="evidence" value="ECO:0007669"/>
    <property type="project" value="TreeGrafter"/>
</dbReference>
<comment type="subcellular location">
    <subcellularLocation>
        <location evidence="7">Mitochondrion</location>
    </subcellularLocation>
</comment>
<dbReference type="InterPro" id="IPR003437">
    <property type="entry name" value="GcvP"/>
</dbReference>
<dbReference type="Gene3D" id="3.40.640.10">
    <property type="entry name" value="Type I PLP-dependent aspartate aminotransferase-like (Major domain)"/>
    <property type="match status" value="2"/>
</dbReference>
<dbReference type="Proteomes" id="UP000193467">
    <property type="component" value="Unassembled WGS sequence"/>
</dbReference>
<evidence type="ECO:0000256" key="7">
    <source>
        <dbReference type="RuleBase" id="RU364056"/>
    </source>
</evidence>
<dbReference type="PANTHER" id="PTHR11773">
    <property type="entry name" value="GLYCINE DEHYDROGENASE, DECARBOXYLATING"/>
    <property type="match status" value="1"/>
</dbReference>
<dbReference type="FunFam" id="3.40.640.10:FF:000007">
    <property type="entry name" value="glycine dehydrogenase (Decarboxylating), mitochondrial"/>
    <property type="match status" value="1"/>
</dbReference>
<dbReference type="NCBIfam" id="TIGR00461">
    <property type="entry name" value="gcvP"/>
    <property type="match status" value="1"/>
</dbReference>
<evidence type="ECO:0000313" key="11">
    <source>
        <dbReference type="Proteomes" id="UP000193467"/>
    </source>
</evidence>
<feature type="domain" description="Glycine dehydrogenase C-terminal" evidence="9">
    <location>
        <begin position="883"/>
        <end position="1004"/>
    </location>
</feature>
<protein>
    <recommendedName>
        <fullName evidence="7">Glycine cleavage system P protein</fullName>
        <ecNumber evidence="7">1.4.4.2</ecNumber>
    </recommendedName>
</protein>
<keyword evidence="7" id="KW-0809">Transit peptide</keyword>
<feature type="modified residue" description="N6-(pyridoxal phosphate)lysine" evidence="6">
    <location>
        <position position="811"/>
    </location>
</feature>
<dbReference type="InterPro" id="IPR015421">
    <property type="entry name" value="PyrdxlP-dep_Trfase_major"/>
</dbReference>
<evidence type="ECO:0000259" key="9">
    <source>
        <dbReference type="Pfam" id="PF21478"/>
    </source>
</evidence>
<keyword evidence="4 7" id="KW-0560">Oxidoreductase</keyword>
<dbReference type="EMBL" id="MCGR01000066">
    <property type="protein sequence ID" value="ORY64624.1"/>
    <property type="molecule type" value="Genomic_DNA"/>
</dbReference>
<accession>A0A1Y2DZU7</accession>
<dbReference type="GO" id="GO:0005960">
    <property type="term" value="C:glycine cleavage complex"/>
    <property type="evidence" value="ECO:0007669"/>
    <property type="project" value="TreeGrafter"/>
</dbReference>
<feature type="domain" description="Glycine cleavage system P-protein N-terminal" evidence="8">
    <location>
        <begin position="74"/>
        <end position="513"/>
    </location>
</feature>
<dbReference type="FunFam" id="3.40.640.10:FF:000005">
    <property type="entry name" value="Glycine dehydrogenase (decarboxylating), mitochondrial"/>
    <property type="match status" value="1"/>
</dbReference>
<dbReference type="AlphaFoldDB" id="A0A1Y2DZU7"/>
<dbReference type="InterPro" id="IPR015422">
    <property type="entry name" value="PyrdxlP-dep_Trfase_small"/>
</dbReference>
<gene>
    <name evidence="10" type="ORF">BCR35DRAFT_308726</name>
</gene>
<dbReference type="STRING" id="106004.A0A1Y2DZU7"/>
<comment type="similarity">
    <text evidence="2 7">Belongs to the GcvP family.</text>
</comment>
<dbReference type="EC" id="1.4.4.2" evidence="7"/>
<keyword evidence="7" id="KW-0496">Mitochondrion</keyword>
<dbReference type="CDD" id="cd00613">
    <property type="entry name" value="GDC-P"/>
    <property type="match status" value="1"/>
</dbReference>
<comment type="subunit">
    <text evidence="7">The glycine cleavage system is composed of four proteins: P, T, L and H.</text>
</comment>
<dbReference type="GO" id="GO:0030170">
    <property type="term" value="F:pyridoxal phosphate binding"/>
    <property type="evidence" value="ECO:0007669"/>
    <property type="project" value="TreeGrafter"/>
</dbReference>
<reference evidence="10 11" key="1">
    <citation type="submission" date="2016-07" db="EMBL/GenBank/DDBJ databases">
        <title>Pervasive Adenine N6-methylation of Active Genes in Fungi.</title>
        <authorList>
            <consortium name="DOE Joint Genome Institute"/>
            <person name="Mondo S.J."/>
            <person name="Dannebaum R.O."/>
            <person name="Kuo R.C."/>
            <person name="Labutti K."/>
            <person name="Haridas S."/>
            <person name="Kuo A."/>
            <person name="Salamov A."/>
            <person name="Ahrendt S.R."/>
            <person name="Lipzen A."/>
            <person name="Sullivan W."/>
            <person name="Andreopoulos W.B."/>
            <person name="Clum A."/>
            <person name="Lindquist E."/>
            <person name="Daum C."/>
            <person name="Ramamoorthy G.K."/>
            <person name="Gryganskyi A."/>
            <person name="Culley D."/>
            <person name="Magnuson J.K."/>
            <person name="James T.Y."/>
            <person name="O'Malley M.A."/>
            <person name="Stajich J.E."/>
            <person name="Spatafora J.W."/>
            <person name="Visel A."/>
            <person name="Grigoriev I.V."/>
        </authorList>
    </citation>
    <scope>NUCLEOTIDE SEQUENCE [LARGE SCALE GENOMIC DNA]</scope>
    <source>
        <strain evidence="10 11">62-1032</strain>
    </source>
</reference>
<dbReference type="InterPro" id="IPR049315">
    <property type="entry name" value="GDC-P_N"/>
</dbReference>
<proteinExistence type="inferred from homology"/>
<dbReference type="InterPro" id="IPR049316">
    <property type="entry name" value="GDC-P_C"/>
</dbReference>
<dbReference type="Pfam" id="PF02347">
    <property type="entry name" value="GDC-P"/>
    <property type="match status" value="2"/>
</dbReference>
<keyword evidence="11" id="KW-1185">Reference proteome</keyword>
<dbReference type="InterPro" id="IPR020581">
    <property type="entry name" value="GDC_P"/>
</dbReference>
<dbReference type="Gene3D" id="3.90.1150.10">
    <property type="entry name" value="Aspartate Aminotransferase, domain 1"/>
    <property type="match status" value="2"/>
</dbReference>
<dbReference type="Pfam" id="PF21478">
    <property type="entry name" value="GcvP2_C"/>
    <property type="match status" value="1"/>
</dbReference>
<evidence type="ECO:0000256" key="3">
    <source>
        <dbReference type="ARBA" id="ARBA00022898"/>
    </source>
</evidence>
<dbReference type="SUPFAM" id="SSF53383">
    <property type="entry name" value="PLP-dependent transferases"/>
    <property type="match status" value="2"/>
</dbReference>
<evidence type="ECO:0000256" key="5">
    <source>
        <dbReference type="ARBA" id="ARBA00049026"/>
    </source>
</evidence>
<evidence type="ECO:0000256" key="1">
    <source>
        <dbReference type="ARBA" id="ARBA00001933"/>
    </source>
</evidence>
<comment type="function">
    <text evidence="7">The glycine cleavage system catalyzes the degradation of glycine.</text>
</comment>
<dbReference type="GO" id="GO:0004375">
    <property type="term" value="F:glycine dehydrogenase (decarboxylating) activity"/>
    <property type="evidence" value="ECO:0007669"/>
    <property type="project" value="UniProtKB-UniRule"/>
</dbReference>
<comment type="catalytic activity">
    <reaction evidence="5 7">
        <text>N(6)-[(R)-lipoyl]-L-lysyl-[glycine-cleavage complex H protein] + glycine + H(+) = N(6)-[(R)-S(8)-aminomethyldihydrolipoyl]-L-lysyl-[glycine-cleavage complex H protein] + CO2</text>
        <dbReference type="Rhea" id="RHEA:24304"/>
        <dbReference type="Rhea" id="RHEA-COMP:10494"/>
        <dbReference type="Rhea" id="RHEA-COMP:10495"/>
        <dbReference type="ChEBI" id="CHEBI:15378"/>
        <dbReference type="ChEBI" id="CHEBI:16526"/>
        <dbReference type="ChEBI" id="CHEBI:57305"/>
        <dbReference type="ChEBI" id="CHEBI:83099"/>
        <dbReference type="ChEBI" id="CHEBI:83143"/>
        <dbReference type="EC" id="1.4.4.2"/>
    </reaction>
</comment>
<comment type="caution">
    <text evidence="10">The sequence shown here is derived from an EMBL/GenBank/DDBJ whole genome shotgun (WGS) entry which is preliminary data.</text>
</comment>
<comment type="cofactor">
    <cofactor evidence="1 6 7">
        <name>pyridoxal 5'-phosphate</name>
        <dbReference type="ChEBI" id="CHEBI:597326"/>
    </cofactor>
</comment>
<evidence type="ECO:0000313" key="10">
    <source>
        <dbReference type="EMBL" id="ORY64624.1"/>
    </source>
</evidence>
<organism evidence="10 11">
    <name type="scientific">Leucosporidium creatinivorum</name>
    <dbReference type="NCBI Taxonomy" id="106004"/>
    <lineage>
        <taxon>Eukaryota</taxon>
        <taxon>Fungi</taxon>
        <taxon>Dikarya</taxon>
        <taxon>Basidiomycota</taxon>
        <taxon>Pucciniomycotina</taxon>
        <taxon>Microbotryomycetes</taxon>
        <taxon>Leucosporidiales</taxon>
        <taxon>Leucosporidium</taxon>
    </lineage>
</organism>
<dbReference type="GO" id="GO:0005739">
    <property type="term" value="C:mitochondrion"/>
    <property type="evidence" value="ECO:0007669"/>
    <property type="project" value="UniProtKB-SubCell"/>
</dbReference>
<sequence>MLVLRRALRVKPSSSPLIATPASAPARHLQSFARPAPLAAVAQQQVRSLATGLSPVDTPVPQSSIFAPLDSFTRRHVGPQPESVGKMLNYLGFESMDAFIAECVPQSIRISKDVVSEEGDKAIRALSEQELLRRAKDLGAKNKVFRSFIGMGYHQAVVPPVILRNMVENHGWFSQYSPYQAEIAQGRLESLINFQSLTTSLTGLDIANASLLDEGTAAAEAMVIAFGHLREKRKTFFVDRSVLPQTLEVVRTRAAPFGIKVVVGNVKKLLSAEDGDAAQHKDLMGVLVQYPEMRGEVTDWKAVADRTHELGGLVTCATDFLALTMLKPPGEWGADMAFGNSARFGVPMAYGGPHAAFFACTDALKRRIPGRLIGLSKDAQGKPAYRLALQTREQHIRRDKATSNICTAQALLANVASMYAVYHGPEGLRQIAEKVHGLARVVKAGIEKLGHKVINETFFDNLTIRLNGTAASMVHEEAARNQINLRPVDENHVAISFDESNTLEDIVDLLNVFVAIKYRGKTRPYTTDSLIEYASTLKIAAPRPTSTALGVASTGANIPPIESPSIPAHLARTSPFLTQPVWNVHHSETDILRYMHHLQSKDLSLVHSMIPLGSCTMKLNSTTSMTPFTWAEYSKMHPFAPLEQAQGYKEMMEELAQDLSTMTGLPGCSLQPNSGAQGEYAGLSVIRAYHHSRGDQHRDICLVPVSAHGTNPASAVMAGMKVVPVKVHSTGYLDLEDLRAKASQHRDNLAAFMVTYPSTYGVFENGVEEACQIIHENGGQVYLDGANFNAMIGLTSPGRVGGDVCHLNLHKTFGIPHGGGGPGMGPICTAEHLTPFLPTHPIIPTGGKTPIGPVSASPFGSASILSISWAYIKMLGGSGLVHSTKLALLNANYMMKRLENHYRVKFVNDKGRCAHEFIIDLAEWDDKAGLKVMDFAKRLQDFGIHPPTCSWPLSTAMLIEPTESEGLRDIDQFCDAMIKIHEEASAVASGKQPRTNNIIKNAPHTQQVVSAVEWDRPYTREEAAYAVPSLRHRKFWPTVSRVDDSYGDKNLVCECGTVDEYAQ</sequence>
<evidence type="ECO:0000256" key="6">
    <source>
        <dbReference type="PIRSR" id="PIRSR603437-50"/>
    </source>
</evidence>
<dbReference type="OrthoDB" id="6537869at2759"/>